<sequence length="262" mass="28068">MSDVELLLIEQSDPPDAFRWIADPPRGPRSRSSCDFRVDVDPSRTSERGGECGSAPRTAPPAVALSDGDLCGVCDADLLETSFSHSHENEENAHHWSALEERAEEGLREPSPFSDDELAPEASAAGGSTDYGFVGAVTFLVTGVALVAVSYAVPRDARVAPDAGDGLSAREMEHLERERARIGAHLDRCVIAGLCLLTLGGVVLSTLLMVSMWKGEMYRRRAFAYSKHSAKLYGSIGFRVGSSPPAASPHPSEDEEDGDVLN</sequence>
<dbReference type="Pfam" id="PF14927">
    <property type="entry name" value="Neurensin"/>
    <property type="match status" value="1"/>
</dbReference>
<dbReference type="PANTHER" id="PTHR16125">
    <property type="entry name" value="TRANSMEMBRANE PROTEIN 74"/>
    <property type="match status" value="1"/>
</dbReference>
<dbReference type="GeneTree" id="ENSGT00530000063880"/>
<dbReference type="InterPro" id="IPR029695">
    <property type="entry name" value="TMEM74-like"/>
</dbReference>
<gene>
    <name evidence="4" type="primary">TMEM74</name>
    <name evidence="3" type="ORF">Z043_102510</name>
</gene>
<evidence type="ECO:0000313" key="3">
    <source>
        <dbReference type="EMBL" id="KPP78023.1"/>
    </source>
</evidence>
<feature type="region of interest" description="Disordered" evidence="1">
    <location>
        <begin position="14"/>
        <end position="61"/>
    </location>
</feature>
<keyword evidence="2 3" id="KW-0812">Transmembrane</keyword>
<dbReference type="PANTHER" id="PTHR16125:SF3">
    <property type="entry name" value="TRANSMEMBRANE PROTEIN 74"/>
    <property type="match status" value="1"/>
</dbReference>
<feature type="compositionally biased region" description="Basic and acidic residues" evidence="1">
    <location>
        <begin position="32"/>
        <end position="50"/>
    </location>
</feature>
<evidence type="ECO:0000256" key="1">
    <source>
        <dbReference type="SAM" id="MobiDB-lite"/>
    </source>
</evidence>
<reference evidence="4" key="3">
    <citation type="submission" date="2025-05" db="UniProtKB">
        <authorList>
            <consortium name="Ensembl"/>
        </authorList>
    </citation>
    <scope>IDENTIFICATION</scope>
</reference>
<feature type="compositionally biased region" description="Basic and acidic residues" evidence="1">
    <location>
        <begin position="85"/>
        <end position="108"/>
    </location>
</feature>
<evidence type="ECO:0000313" key="6">
    <source>
        <dbReference type="Proteomes" id="UP000694397"/>
    </source>
</evidence>
<feature type="transmembrane region" description="Helical" evidence="2">
    <location>
        <begin position="131"/>
        <end position="153"/>
    </location>
</feature>
<dbReference type="AlphaFoldDB" id="A0A0P7XMH8"/>
<reference evidence="4 6" key="2">
    <citation type="submission" date="2019-04" db="EMBL/GenBank/DDBJ databases">
        <authorList>
            <consortium name="Wellcome Sanger Institute Data Sharing"/>
        </authorList>
    </citation>
    <scope>NUCLEOTIDE SEQUENCE [LARGE SCALE GENOMIC DNA]</scope>
</reference>
<accession>A0A0P7XMH8</accession>
<feature type="compositionally biased region" description="Acidic residues" evidence="1">
    <location>
        <begin position="253"/>
        <end position="262"/>
    </location>
</feature>
<feature type="transmembrane region" description="Helical" evidence="2">
    <location>
        <begin position="190"/>
        <end position="213"/>
    </location>
</feature>
<keyword evidence="2" id="KW-0472">Membrane</keyword>
<dbReference type="Ensembl" id="ENSSFOT00015068458.1">
    <property type="protein sequence ID" value="ENSSFOP00015044918.1"/>
    <property type="gene ID" value="ENSSFOG00015027861.1"/>
</dbReference>
<keyword evidence="2" id="KW-1133">Transmembrane helix</keyword>
<name>A0A0P7XMH8_SCLFO</name>
<dbReference type="OrthoDB" id="6096234at2759"/>
<feature type="region of interest" description="Disordered" evidence="1">
    <location>
        <begin position="242"/>
        <end position="262"/>
    </location>
</feature>
<dbReference type="Proteomes" id="UP000034805">
    <property type="component" value="Unassembled WGS sequence"/>
</dbReference>
<keyword evidence="6" id="KW-1185">Reference proteome</keyword>
<dbReference type="EMBL" id="JARO02000592">
    <property type="protein sequence ID" value="KPP78023.1"/>
    <property type="molecule type" value="Genomic_DNA"/>
</dbReference>
<reference evidence="3 5" key="1">
    <citation type="submission" date="2015-08" db="EMBL/GenBank/DDBJ databases">
        <title>The genome of the Asian arowana (Scleropages formosus).</title>
        <authorList>
            <person name="Tan M.H."/>
            <person name="Gan H.M."/>
            <person name="Croft L.J."/>
            <person name="Austin C.M."/>
        </authorList>
    </citation>
    <scope>NUCLEOTIDE SEQUENCE [LARGE SCALE GENOMIC DNA]</scope>
    <source>
        <strain evidence="3">Aro1</strain>
    </source>
</reference>
<evidence type="ECO:0000313" key="4">
    <source>
        <dbReference type="Ensembl" id="ENSSFOP00015044918.1"/>
    </source>
</evidence>
<dbReference type="Proteomes" id="UP000694397">
    <property type="component" value="Chromosome 23"/>
</dbReference>
<organism evidence="3 5">
    <name type="scientific">Scleropages formosus</name>
    <name type="common">Asian bonytongue</name>
    <name type="synonym">Osteoglossum formosum</name>
    <dbReference type="NCBI Taxonomy" id="113540"/>
    <lineage>
        <taxon>Eukaryota</taxon>
        <taxon>Metazoa</taxon>
        <taxon>Chordata</taxon>
        <taxon>Craniata</taxon>
        <taxon>Vertebrata</taxon>
        <taxon>Euteleostomi</taxon>
        <taxon>Actinopterygii</taxon>
        <taxon>Neopterygii</taxon>
        <taxon>Teleostei</taxon>
        <taxon>Osteoglossocephala</taxon>
        <taxon>Osteoglossomorpha</taxon>
        <taxon>Osteoglossiformes</taxon>
        <taxon>Osteoglossidae</taxon>
        <taxon>Scleropages</taxon>
    </lineage>
</organism>
<feature type="region of interest" description="Disordered" evidence="1">
    <location>
        <begin position="85"/>
        <end position="123"/>
    </location>
</feature>
<protein>
    <submittedName>
        <fullName evidence="3 4">Transmembrane protein 74</fullName>
    </submittedName>
</protein>
<proteinExistence type="predicted"/>
<evidence type="ECO:0000256" key="2">
    <source>
        <dbReference type="SAM" id="Phobius"/>
    </source>
</evidence>
<evidence type="ECO:0000313" key="5">
    <source>
        <dbReference type="Proteomes" id="UP000034805"/>
    </source>
</evidence>